<dbReference type="NCBIfam" id="NF040521">
    <property type="entry name" value="C45_proenzyme"/>
    <property type="match status" value="1"/>
</dbReference>
<dbReference type="InterPro" id="IPR005079">
    <property type="entry name" value="Peptidase_C45_hydrolase"/>
</dbReference>
<dbReference type="Gene3D" id="1.10.10.2120">
    <property type="match status" value="1"/>
</dbReference>
<dbReference type="KEGG" id="acoa:RB602_07395"/>
<dbReference type="AlphaFoldDB" id="A0AA97F9R2"/>
<dbReference type="RefSeq" id="WP_317084304.1">
    <property type="nucleotide sequence ID" value="NZ_CP136594.1"/>
</dbReference>
<dbReference type="Pfam" id="PF03417">
    <property type="entry name" value="AAT"/>
    <property type="match status" value="1"/>
</dbReference>
<dbReference type="EMBL" id="CP136594">
    <property type="protein sequence ID" value="WOE76531.1"/>
    <property type="molecule type" value="Genomic_DNA"/>
</dbReference>
<proteinExistence type="predicted"/>
<name>A0AA97F9R2_9SPHN</name>
<dbReference type="PANTHER" id="PTHR34180:SF1">
    <property type="entry name" value="BETA-ALANYL-DOPAMINE_CARCININE HYDROLASE"/>
    <property type="match status" value="1"/>
</dbReference>
<dbReference type="Proteomes" id="UP001302429">
    <property type="component" value="Chromosome"/>
</dbReference>
<dbReference type="InterPro" id="IPR047794">
    <property type="entry name" value="C45_proenzyme-like"/>
</dbReference>
<evidence type="ECO:0000259" key="1">
    <source>
        <dbReference type="Pfam" id="PF03417"/>
    </source>
</evidence>
<keyword evidence="3" id="KW-1185">Reference proteome</keyword>
<gene>
    <name evidence="2" type="ORF">RB602_07395</name>
</gene>
<evidence type="ECO:0000313" key="3">
    <source>
        <dbReference type="Proteomes" id="UP001302429"/>
    </source>
</evidence>
<dbReference type="InterPro" id="IPR047801">
    <property type="entry name" value="Peptidase_C45"/>
</dbReference>
<feature type="domain" description="Peptidase C45 hydrolase" evidence="1">
    <location>
        <begin position="127"/>
        <end position="330"/>
    </location>
</feature>
<accession>A0AA97F9R2</accession>
<evidence type="ECO:0000313" key="2">
    <source>
        <dbReference type="EMBL" id="WOE76531.1"/>
    </source>
</evidence>
<organism evidence="2 3">
    <name type="scientific">Alterisphingorhabdus coralli</name>
    <dbReference type="NCBI Taxonomy" id="3071408"/>
    <lineage>
        <taxon>Bacteria</taxon>
        <taxon>Pseudomonadati</taxon>
        <taxon>Pseudomonadota</taxon>
        <taxon>Alphaproteobacteria</taxon>
        <taxon>Sphingomonadales</taxon>
        <taxon>Sphingomonadaceae</taxon>
        <taxon>Alterisphingorhabdus (ex Yan et al. 2024)</taxon>
    </lineage>
</organism>
<reference evidence="2 3" key="1">
    <citation type="submission" date="2023-10" db="EMBL/GenBank/DDBJ databases">
        <title>Complete genome sequence of a Sphingomonadaceae bacterium.</title>
        <authorList>
            <person name="Yan C."/>
        </authorList>
    </citation>
    <scope>NUCLEOTIDE SEQUENCE [LARGE SCALE GENOMIC DNA]</scope>
    <source>
        <strain evidence="2 3">SCSIO 66989</strain>
    </source>
</reference>
<dbReference type="PANTHER" id="PTHR34180">
    <property type="entry name" value="PEPTIDASE C45"/>
    <property type="match status" value="1"/>
</dbReference>
<dbReference type="Gene3D" id="3.60.60.10">
    <property type="entry name" value="Penicillin V Acylase, Chain A"/>
    <property type="match status" value="1"/>
</dbReference>
<sequence>MSMTLPQLTVTGTAEEMGRQYGAHWRDMIHDFVANRVSAVETYLAELGYDTSRLFDAGAACLEQLRGFDADGHAEHLGIAAGAEIDPVLLYTTANMTDVRDIIALPVVDDEGCTAALLPPEISANGHSLQGQTWDLNGPDVKYVIALHRMPDEGPETWTVTCAGCQTLMGMNQHGVTVGTTNLKTKGAKVGIPYLSLLHLALKQETLEAASKIVEQAPVAGSHSYWIGDKDRAVEWERTPQKSTYRTTENGAFVRSNHCLDPENIALESGLSESTHDRFARMQKLLDQSDAHTVESLSMLFADRSDGRLSINRFEEDNSGATTNAVIACNPADLEFLACRGPADQGEWTKLEFERAPVVASA</sequence>
<protein>
    <submittedName>
        <fullName evidence="2">C45 family peptidase</fullName>
    </submittedName>
</protein>